<accession>A0ACC3N5A3</accession>
<gene>
    <name evidence="1" type="primary">LCB3_2</name>
    <name evidence="1" type="ORF">LTR37_010853</name>
</gene>
<evidence type="ECO:0000313" key="2">
    <source>
        <dbReference type="Proteomes" id="UP001281147"/>
    </source>
</evidence>
<dbReference type="Proteomes" id="UP001281147">
    <property type="component" value="Unassembled WGS sequence"/>
</dbReference>
<keyword evidence="2" id="KW-1185">Reference proteome</keyword>
<evidence type="ECO:0000313" key="1">
    <source>
        <dbReference type="EMBL" id="KAK3709480.1"/>
    </source>
</evidence>
<organism evidence="1 2">
    <name type="scientific">Vermiconidia calcicola</name>
    <dbReference type="NCBI Taxonomy" id="1690605"/>
    <lineage>
        <taxon>Eukaryota</taxon>
        <taxon>Fungi</taxon>
        <taxon>Dikarya</taxon>
        <taxon>Ascomycota</taxon>
        <taxon>Pezizomycotina</taxon>
        <taxon>Dothideomycetes</taxon>
        <taxon>Dothideomycetidae</taxon>
        <taxon>Mycosphaerellales</taxon>
        <taxon>Extremaceae</taxon>
        <taxon>Vermiconidia</taxon>
    </lineage>
</organism>
<sequence length="348" mass="38795">MHGFFDVVVGAALGALITLFRVVFGPTYDLWNIADGWFRPGLAVVLLGFAVRFHPEPADDCPCFDDSVAFLGVIMGIETGTWHRAQSETFQKSEGLSISDLYAFQQQHLVKMIARLVGGVIMIFAWRAVMKPFLLKTLPAVFRFVDHWGLMIPRRYFLQASDYGQVPPLRKDDNVLPSASDIPSMLFSFRTPRRRRVSVGPQSEADAREYLANRVHKRRDGRLASSSRRKQTRQFQPTGGLGADVPSPASEDSVEDPSSAIAGNRREVSDSSLQVNWRNLLTPPASDAGASSDSGREDEKNDRKMFSSLEKPRTHYDVEVITKLVVYAGIGWLAVEGNPMLFELFGLD</sequence>
<reference evidence="1" key="1">
    <citation type="submission" date="2023-07" db="EMBL/GenBank/DDBJ databases">
        <title>Black Yeasts Isolated from many extreme environments.</title>
        <authorList>
            <person name="Coleine C."/>
            <person name="Stajich J.E."/>
            <person name="Selbmann L."/>
        </authorList>
    </citation>
    <scope>NUCLEOTIDE SEQUENCE</scope>
    <source>
        <strain evidence="1">CCFEE 5714</strain>
    </source>
</reference>
<dbReference type="EMBL" id="JAUTXU010000092">
    <property type="protein sequence ID" value="KAK3709480.1"/>
    <property type="molecule type" value="Genomic_DNA"/>
</dbReference>
<proteinExistence type="predicted"/>
<comment type="caution">
    <text evidence="1">The sequence shown here is derived from an EMBL/GenBank/DDBJ whole genome shotgun (WGS) entry which is preliminary data.</text>
</comment>
<protein>
    <submittedName>
        <fullName evidence="1">Long-chain base-1-phosphate phosphatase</fullName>
    </submittedName>
</protein>
<name>A0ACC3N5A3_9PEZI</name>